<evidence type="ECO:0000313" key="2">
    <source>
        <dbReference type="EMBL" id="KAJ4473798.1"/>
    </source>
</evidence>
<proteinExistence type="predicted"/>
<accession>A0A9W9A682</accession>
<name>A0A9W9A682_9AGAR</name>
<organism evidence="2 3">
    <name type="scientific">Lentinula aciculospora</name>
    <dbReference type="NCBI Taxonomy" id="153920"/>
    <lineage>
        <taxon>Eukaryota</taxon>
        <taxon>Fungi</taxon>
        <taxon>Dikarya</taxon>
        <taxon>Basidiomycota</taxon>
        <taxon>Agaricomycotina</taxon>
        <taxon>Agaricomycetes</taxon>
        <taxon>Agaricomycetidae</taxon>
        <taxon>Agaricales</taxon>
        <taxon>Marasmiineae</taxon>
        <taxon>Omphalotaceae</taxon>
        <taxon>Lentinula</taxon>
    </lineage>
</organism>
<feature type="non-terminal residue" evidence="2">
    <location>
        <position position="149"/>
    </location>
</feature>
<sequence>IPTDPYGPTPNPHNILQETPTVIQPAQGDPVTFGMVQSGFSNFQSVLDNITEHFNQLTSLVNNPPAPAPIPRQPTSPSTIPVPNNSAPKSPQFKELGTLDGKGSKVEGSMQDISDAFTLLGDGTPREWYKSVRSNDRDLIESEKLTSKT</sequence>
<feature type="compositionally biased region" description="Pro residues" evidence="1">
    <location>
        <begin position="64"/>
        <end position="74"/>
    </location>
</feature>
<keyword evidence="3" id="KW-1185">Reference proteome</keyword>
<evidence type="ECO:0000313" key="3">
    <source>
        <dbReference type="Proteomes" id="UP001150266"/>
    </source>
</evidence>
<dbReference type="OrthoDB" id="10422617at2759"/>
<reference evidence="2" key="1">
    <citation type="submission" date="2022-08" db="EMBL/GenBank/DDBJ databases">
        <title>A Global Phylogenomic Analysis of the Shiitake Genus Lentinula.</title>
        <authorList>
            <consortium name="DOE Joint Genome Institute"/>
            <person name="Sierra-Patev S."/>
            <person name="Min B."/>
            <person name="Naranjo-Ortiz M."/>
            <person name="Looney B."/>
            <person name="Konkel Z."/>
            <person name="Slot J.C."/>
            <person name="Sakamoto Y."/>
            <person name="Steenwyk J.L."/>
            <person name="Rokas A."/>
            <person name="Carro J."/>
            <person name="Camarero S."/>
            <person name="Ferreira P."/>
            <person name="Molpeceres G."/>
            <person name="Ruiz-Duenas F.J."/>
            <person name="Serrano A."/>
            <person name="Henrissat B."/>
            <person name="Drula E."/>
            <person name="Hughes K.W."/>
            <person name="Mata J.L."/>
            <person name="Ishikawa N.K."/>
            <person name="Vargas-Isla R."/>
            <person name="Ushijima S."/>
            <person name="Smith C.A."/>
            <person name="Ahrendt S."/>
            <person name="Andreopoulos W."/>
            <person name="He G."/>
            <person name="Labutti K."/>
            <person name="Lipzen A."/>
            <person name="Ng V."/>
            <person name="Riley R."/>
            <person name="Sandor L."/>
            <person name="Barry K."/>
            <person name="Martinez A.T."/>
            <person name="Xiao Y."/>
            <person name="Gibbons J.G."/>
            <person name="Terashima K."/>
            <person name="Grigoriev I.V."/>
            <person name="Hibbett D.S."/>
        </authorList>
    </citation>
    <scope>NUCLEOTIDE SEQUENCE</scope>
    <source>
        <strain evidence="2">JLM2183</strain>
    </source>
</reference>
<protein>
    <submittedName>
        <fullName evidence="2">Uncharacterized protein</fullName>
    </submittedName>
</protein>
<dbReference type="EMBL" id="JAOTPV010000017">
    <property type="protein sequence ID" value="KAJ4473798.1"/>
    <property type="molecule type" value="Genomic_DNA"/>
</dbReference>
<feature type="region of interest" description="Disordered" evidence="1">
    <location>
        <begin position="62"/>
        <end position="92"/>
    </location>
</feature>
<evidence type="ECO:0000256" key="1">
    <source>
        <dbReference type="SAM" id="MobiDB-lite"/>
    </source>
</evidence>
<feature type="compositionally biased region" description="Polar residues" evidence="1">
    <location>
        <begin position="79"/>
        <end position="89"/>
    </location>
</feature>
<comment type="caution">
    <text evidence="2">The sequence shown here is derived from an EMBL/GenBank/DDBJ whole genome shotgun (WGS) entry which is preliminary data.</text>
</comment>
<dbReference type="AlphaFoldDB" id="A0A9W9A682"/>
<dbReference type="Proteomes" id="UP001150266">
    <property type="component" value="Unassembled WGS sequence"/>
</dbReference>
<gene>
    <name evidence="2" type="ORF">J3R30DRAFT_3511627</name>
</gene>